<dbReference type="EC" id="1.1.1.95" evidence="5"/>
<evidence type="ECO:0000256" key="9">
    <source>
        <dbReference type="ARBA" id="ARBA00023299"/>
    </source>
</evidence>
<evidence type="ECO:0000256" key="10">
    <source>
        <dbReference type="ARBA" id="ARBA00030455"/>
    </source>
</evidence>
<feature type="domain" description="ACT" evidence="14">
    <location>
        <begin position="327"/>
        <end position="399"/>
    </location>
</feature>
<dbReference type="InterPro" id="IPR036291">
    <property type="entry name" value="NAD(P)-bd_dom_sf"/>
</dbReference>
<organism evidence="15 16">
    <name type="scientific">Micropruina glycogenica</name>
    <dbReference type="NCBI Taxonomy" id="75385"/>
    <lineage>
        <taxon>Bacteria</taxon>
        <taxon>Bacillati</taxon>
        <taxon>Actinomycetota</taxon>
        <taxon>Actinomycetes</taxon>
        <taxon>Propionibacteriales</taxon>
        <taxon>Nocardioidaceae</taxon>
        <taxon>Micropruina</taxon>
    </lineage>
</organism>
<dbReference type="Pfam" id="PF02826">
    <property type="entry name" value="2-Hacid_dh_C"/>
    <property type="match status" value="1"/>
</dbReference>
<keyword evidence="9" id="KW-0718">Serine biosynthesis</keyword>
<evidence type="ECO:0000256" key="6">
    <source>
        <dbReference type="ARBA" id="ARBA00021582"/>
    </source>
</evidence>
<evidence type="ECO:0000256" key="3">
    <source>
        <dbReference type="ARBA" id="ARBA00005854"/>
    </source>
</evidence>
<protein>
    <recommendedName>
        <fullName evidence="6">D-3-phosphoglycerate dehydrogenase</fullName>
        <ecNumber evidence="4">1.1.1.399</ecNumber>
        <ecNumber evidence="5">1.1.1.95</ecNumber>
    </recommendedName>
    <alternativeName>
        <fullName evidence="10">2-oxoglutarate reductase</fullName>
    </alternativeName>
</protein>
<keyword evidence="8" id="KW-0520">NAD</keyword>
<dbReference type="InterPro" id="IPR006140">
    <property type="entry name" value="D-isomer_DH_NAD-bd"/>
</dbReference>
<evidence type="ECO:0000256" key="8">
    <source>
        <dbReference type="ARBA" id="ARBA00023027"/>
    </source>
</evidence>
<comment type="similarity">
    <text evidence="3 13">Belongs to the D-isomer specific 2-hydroxyacid dehydrogenase family.</text>
</comment>
<dbReference type="SUPFAM" id="SSF51735">
    <property type="entry name" value="NAD(P)-binding Rossmann-fold domains"/>
    <property type="match status" value="1"/>
</dbReference>
<dbReference type="AlphaFoldDB" id="A0A2N9JMB8"/>
<dbReference type="SUPFAM" id="SSF52283">
    <property type="entry name" value="Formate/glycerate dehydrogenase catalytic domain-like"/>
    <property type="match status" value="1"/>
</dbReference>
<keyword evidence="7 13" id="KW-0560">Oxidoreductase</keyword>
<dbReference type="InterPro" id="IPR045865">
    <property type="entry name" value="ACT-like_dom_sf"/>
</dbReference>
<gene>
    <name evidence="15" type="ORF">MPLG2_3597</name>
</gene>
<comment type="catalytic activity">
    <reaction evidence="12">
        <text>(2R)-3-phosphoglycerate + NAD(+) = 3-phosphooxypyruvate + NADH + H(+)</text>
        <dbReference type="Rhea" id="RHEA:12641"/>
        <dbReference type="ChEBI" id="CHEBI:15378"/>
        <dbReference type="ChEBI" id="CHEBI:18110"/>
        <dbReference type="ChEBI" id="CHEBI:57540"/>
        <dbReference type="ChEBI" id="CHEBI:57945"/>
        <dbReference type="ChEBI" id="CHEBI:58272"/>
        <dbReference type="EC" id="1.1.1.95"/>
    </reaction>
</comment>
<sequence length="399" mass="41328">MRVLVADSFDSSGLDALAKAGCTVTYRPQAKDQALVNEVAAAAPDVLIVRSTKVPEAVLAAGPLKLVVRAGAGYNTIDVAAASRLGIYVSNCPGKNSIAVAELAFALIAALDRRIADNVADLRAGVWNKGEYGKARGLFGRTLGLIGLGGIGSAMVPRAQAFGMPVVAWSRSLTDERAAALGITRLGSPTEVAEQADVVSVHLALNGETRGLLGADFFAAMRDGAFFVNTSRGEVIDQPALAAAVRDKGLRAGLDVFADEPSGGQAEFHPAIVDLPGVYGTHHIGASTDQAQQAIADEAVRIVRVFAETGTVPNVVNLARHTPATCTVVIRHLDRPGVLAATLDAISLAGLNVQEMENVVFEGGEAAVARINVEGSPQAAVVEAIRVHDNVLDVQVIGL</sequence>
<evidence type="ECO:0000256" key="12">
    <source>
        <dbReference type="ARBA" id="ARBA00048731"/>
    </source>
</evidence>
<evidence type="ECO:0000313" key="15">
    <source>
        <dbReference type="EMBL" id="SPD88627.1"/>
    </source>
</evidence>
<dbReference type="Gene3D" id="3.40.50.720">
    <property type="entry name" value="NAD(P)-binding Rossmann-like Domain"/>
    <property type="match status" value="2"/>
</dbReference>
<comment type="function">
    <text evidence="1">Catalyzes the reversible oxidation of 3-phospho-D-glycerate to 3-phosphonooxypyruvate, the first step of the phosphorylated L-serine biosynthesis pathway. Also catalyzes the reversible oxidation of 2-hydroxyglutarate to 2-oxoglutarate.</text>
</comment>
<dbReference type="InterPro" id="IPR006139">
    <property type="entry name" value="D-isomer_2_OHA_DH_cat_dom"/>
</dbReference>
<dbReference type="EC" id="1.1.1.399" evidence="4"/>
<dbReference type="PANTHER" id="PTHR42789">
    <property type="entry name" value="D-ISOMER SPECIFIC 2-HYDROXYACID DEHYDROGENASE FAMILY PROTEIN (AFU_ORTHOLOGUE AFUA_6G10090)"/>
    <property type="match status" value="1"/>
</dbReference>
<dbReference type="UniPathway" id="UPA00135">
    <property type="reaction ID" value="UER00196"/>
</dbReference>
<dbReference type="PROSITE" id="PS00671">
    <property type="entry name" value="D_2_HYDROXYACID_DH_3"/>
    <property type="match status" value="1"/>
</dbReference>
<dbReference type="InterPro" id="IPR050857">
    <property type="entry name" value="D-2-hydroxyacid_DH"/>
</dbReference>
<reference evidence="15 16" key="1">
    <citation type="submission" date="2018-02" db="EMBL/GenBank/DDBJ databases">
        <authorList>
            <person name="Cohen D.B."/>
            <person name="Kent A.D."/>
        </authorList>
    </citation>
    <scope>NUCLEOTIDE SEQUENCE [LARGE SCALE GENOMIC DNA]</scope>
    <source>
        <strain evidence="15">1</strain>
    </source>
</reference>
<evidence type="ECO:0000256" key="1">
    <source>
        <dbReference type="ARBA" id="ARBA00003800"/>
    </source>
</evidence>
<keyword evidence="9" id="KW-0028">Amino-acid biosynthesis</keyword>
<dbReference type="RefSeq" id="WP_105187092.1">
    <property type="nucleotide sequence ID" value="NZ_BAAAGO010000009.1"/>
</dbReference>
<dbReference type="GO" id="GO:0051287">
    <property type="term" value="F:NAD binding"/>
    <property type="evidence" value="ECO:0007669"/>
    <property type="project" value="InterPro"/>
</dbReference>
<evidence type="ECO:0000259" key="14">
    <source>
        <dbReference type="PROSITE" id="PS51671"/>
    </source>
</evidence>
<proteinExistence type="inferred from homology"/>
<dbReference type="GO" id="GO:0006564">
    <property type="term" value="P:L-serine biosynthetic process"/>
    <property type="evidence" value="ECO:0007669"/>
    <property type="project" value="UniProtKB-KW"/>
</dbReference>
<evidence type="ECO:0000256" key="13">
    <source>
        <dbReference type="RuleBase" id="RU003719"/>
    </source>
</evidence>
<dbReference type="Proteomes" id="UP000238164">
    <property type="component" value="Chromosome 1"/>
</dbReference>
<dbReference type="KEGG" id="mgg:MPLG2_3597"/>
<accession>A0A2N9JMB8</accession>
<dbReference type="EMBL" id="LT985188">
    <property type="protein sequence ID" value="SPD88627.1"/>
    <property type="molecule type" value="Genomic_DNA"/>
</dbReference>
<comment type="catalytic activity">
    <reaction evidence="11">
        <text>(R)-2-hydroxyglutarate + NAD(+) = 2-oxoglutarate + NADH + H(+)</text>
        <dbReference type="Rhea" id="RHEA:49612"/>
        <dbReference type="ChEBI" id="CHEBI:15378"/>
        <dbReference type="ChEBI" id="CHEBI:15801"/>
        <dbReference type="ChEBI" id="CHEBI:16810"/>
        <dbReference type="ChEBI" id="CHEBI:57540"/>
        <dbReference type="ChEBI" id="CHEBI:57945"/>
        <dbReference type="EC" id="1.1.1.399"/>
    </reaction>
</comment>
<dbReference type="PANTHER" id="PTHR42789:SF1">
    <property type="entry name" value="D-ISOMER SPECIFIC 2-HYDROXYACID DEHYDROGENASE FAMILY PROTEIN (AFU_ORTHOLOGUE AFUA_6G10090)"/>
    <property type="match status" value="1"/>
</dbReference>
<dbReference type="SUPFAM" id="SSF55021">
    <property type="entry name" value="ACT-like"/>
    <property type="match status" value="1"/>
</dbReference>
<evidence type="ECO:0000256" key="5">
    <source>
        <dbReference type="ARBA" id="ARBA00013143"/>
    </source>
</evidence>
<dbReference type="InterPro" id="IPR002912">
    <property type="entry name" value="ACT_dom"/>
</dbReference>
<dbReference type="OrthoDB" id="117809at2"/>
<evidence type="ECO:0000256" key="2">
    <source>
        <dbReference type="ARBA" id="ARBA00005216"/>
    </source>
</evidence>
<evidence type="ECO:0000256" key="7">
    <source>
        <dbReference type="ARBA" id="ARBA00023002"/>
    </source>
</evidence>
<name>A0A2N9JMB8_9ACTN</name>
<comment type="pathway">
    <text evidence="2">Amino-acid biosynthesis; L-serine biosynthesis; L-serine from 3-phospho-D-glycerate: step 1/3.</text>
</comment>
<dbReference type="GO" id="GO:0004617">
    <property type="term" value="F:phosphoglycerate dehydrogenase activity"/>
    <property type="evidence" value="ECO:0007669"/>
    <property type="project" value="UniProtKB-EC"/>
</dbReference>
<dbReference type="Gene3D" id="3.30.70.260">
    <property type="match status" value="1"/>
</dbReference>
<keyword evidence="16" id="KW-1185">Reference proteome</keyword>
<evidence type="ECO:0000256" key="11">
    <source>
        <dbReference type="ARBA" id="ARBA00048126"/>
    </source>
</evidence>
<dbReference type="Pfam" id="PF00389">
    <property type="entry name" value="2-Hacid_dh"/>
    <property type="match status" value="1"/>
</dbReference>
<evidence type="ECO:0000256" key="4">
    <source>
        <dbReference type="ARBA" id="ARBA00013001"/>
    </source>
</evidence>
<dbReference type="PROSITE" id="PS51671">
    <property type="entry name" value="ACT"/>
    <property type="match status" value="1"/>
</dbReference>
<evidence type="ECO:0000313" key="16">
    <source>
        <dbReference type="Proteomes" id="UP000238164"/>
    </source>
</evidence>
<dbReference type="InterPro" id="IPR029753">
    <property type="entry name" value="D-isomer_DH_CS"/>
</dbReference>